<reference evidence="1 2" key="1">
    <citation type="submission" date="2016-10" db="EMBL/GenBank/DDBJ databases">
        <authorList>
            <person name="de Groot N.N."/>
        </authorList>
    </citation>
    <scope>NUCLEOTIDE SEQUENCE [LARGE SCALE GENOMIC DNA]</scope>
    <source>
        <strain evidence="1 2">CGMCC 1.5012</strain>
    </source>
</reference>
<evidence type="ECO:0000313" key="1">
    <source>
        <dbReference type="EMBL" id="SDN83062.1"/>
    </source>
</evidence>
<organism evidence="1 2">
    <name type="scientific">Acetanaerobacterium elongatum</name>
    <dbReference type="NCBI Taxonomy" id="258515"/>
    <lineage>
        <taxon>Bacteria</taxon>
        <taxon>Bacillati</taxon>
        <taxon>Bacillota</taxon>
        <taxon>Clostridia</taxon>
        <taxon>Eubacteriales</taxon>
        <taxon>Oscillospiraceae</taxon>
        <taxon>Acetanaerobacterium</taxon>
    </lineage>
</organism>
<dbReference type="InterPro" id="IPR023399">
    <property type="entry name" value="Baseplate-like_2-layer_sand"/>
</dbReference>
<sequence>MLKLTVTLTDGAIKEFYRPIALELNKTYAAPCHQLVISVALLKTVGEVAKVALSYEGLTLFEGIADSQTVTADQNGVRLVLECRSREALLLDNEAIPGVQYYLRLSDLVRRQAAAYGVMGVRGSDPTLSQFAVYKGASVWSVLDRFCRQTLRCSPRIGSGGFLETTPPGQGRVVTVSNQKPGAWNYVSIEQEINRHKVVSEVRVNNFRGNLRYGGYFTRVVNPDALGVRRLRLLNPSSEWASLPKASAQETIRASMLKKACYNVVIPAVVRCDIGDTAVLADPPFEADGLFIGGITYTLGDEGISTILTLYDRRYI</sequence>
<dbReference type="Gene3D" id="3.55.50.10">
    <property type="entry name" value="Baseplate protein-like domains"/>
    <property type="match status" value="1"/>
</dbReference>
<keyword evidence="2" id="KW-1185">Reference proteome</keyword>
<evidence type="ECO:0000313" key="2">
    <source>
        <dbReference type="Proteomes" id="UP000199182"/>
    </source>
</evidence>
<evidence type="ECO:0008006" key="3">
    <source>
        <dbReference type="Google" id="ProtNLM"/>
    </source>
</evidence>
<dbReference type="OrthoDB" id="1857919at2"/>
<name>A0A1H0EL14_9FIRM</name>
<dbReference type="Proteomes" id="UP000199182">
    <property type="component" value="Unassembled WGS sequence"/>
</dbReference>
<dbReference type="STRING" id="258515.SAMN05192585_13420"/>
<dbReference type="EMBL" id="FNID01000034">
    <property type="protein sequence ID" value="SDN83062.1"/>
    <property type="molecule type" value="Genomic_DNA"/>
</dbReference>
<protein>
    <recommendedName>
        <fullName evidence="3">Mu-like prophage tail protein gpP</fullName>
    </recommendedName>
</protein>
<gene>
    <name evidence="1" type="ORF">SAMN05192585_13420</name>
</gene>
<proteinExistence type="predicted"/>
<dbReference type="AlphaFoldDB" id="A0A1H0EL14"/>
<dbReference type="RefSeq" id="WP_092642332.1">
    <property type="nucleotide sequence ID" value="NZ_FNID01000034.1"/>
</dbReference>
<dbReference type="SUPFAM" id="SSF69279">
    <property type="entry name" value="Phage tail proteins"/>
    <property type="match status" value="1"/>
</dbReference>
<dbReference type="Gene3D" id="2.30.300.10">
    <property type="entry name" value="Baseplate protein-like domain - beta roll fold"/>
    <property type="match status" value="1"/>
</dbReference>
<dbReference type="Gene3D" id="3.30.1920.10">
    <property type="entry name" value="Baseplate protein-like domains - 2 layer sandwich fold"/>
    <property type="match status" value="1"/>
</dbReference>
<accession>A0A1H0EL14</accession>